<reference evidence="2 3" key="1">
    <citation type="submission" date="2019-11" db="EMBL/GenBank/DDBJ databases">
        <title>Comparative genomics of hydrocarbon-degrading Desulfosarcina strains.</title>
        <authorList>
            <person name="Watanabe M."/>
            <person name="Kojima H."/>
            <person name="Fukui M."/>
        </authorList>
    </citation>
    <scope>NUCLEOTIDE SEQUENCE [LARGE SCALE GENOMIC DNA]</scope>
    <source>
        <strain evidence="2 3">28bB2T</strain>
    </source>
</reference>
<sequence length="348" mass="39381">MEKKKAFFKKMVLLAAVTMLVVVSPWGSHVVHAKNPIIFADFGWDSAQVHNRIAAFIIEHGLGYPVSYVQGETIMLNTALIEARGNQAPNVNMETWTENWQDLYYKGEKLGQDPSSDKGFIWLGANFPNSVQGFWVPTYVIKGDSARGIKPVAPDLKSVEDIKRYWELFKDPEDPSKGRFYSCIPGWSCALVNEKKIKVYGLDQYFNVMQPGSGPALAASMEAAYKRGKPWFGYYWAPTWVLGKLDMTMLEEPPYDQTVWDSTKACSYPAVKCDIIVHKNLPKWAPDVVAFLKNYETTLQLNNEFLAHMQDTKASTEATAVWWLKKYADKWKTWIPADVAAKVSAALQ</sequence>
<dbReference type="RefSeq" id="WP_155324704.1">
    <property type="nucleotide sequence ID" value="NZ_AP021876.1"/>
</dbReference>
<protein>
    <submittedName>
        <fullName evidence="2">Histidine ABC transporter substrate-binding protein</fullName>
    </submittedName>
</protein>
<dbReference type="SUPFAM" id="SSF53850">
    <property type="entry name" value="Periplasmic binding protein-like II"/>
    <property type="match status" value="1"/>
</dbReference>
<gene>
    <name evidence="2" type="ORF">DSCO28_54970</name>
</gene>
<accession>A0A5K7ZXU4</accession>
<dbReference type="AlphaFoldDB" id="A0A5K7ZXU4"/>
<feature type="domain" description="ABC-type glycine betaine transport system substrate-binding" evidence="1">
    <location>
        <begin position="36"/>
        <end position="326"/>
    </location>
</feature>
<dbReference type="GO" id="GO:0022857">
    <property type="term" value="F:transmembrane transporter activity"/>
    <property type="evidence" value="ECO:0007669"/>
    <property type="project" value="InterPro"/>
</dbReference>
<evidence type="ECO:0000313" key="2">
    <source>
        <dbReference type="EMBL" id="BBO84931.1"/>
    </source>
</evidence>
<dbReference type="Proteomes" id="UP000425960">
    <property type="component" value="Chromosome"/>
</dbReference>
<dbReference type="EMBL" id="AP021876">
    <property type="protein sequence ID" value="BBO84931.1"/>
    <property type="molecule type" value="Genomic_DNA"/>
</dbReference>
<dbReference type="InterPro" id="IPR007210">
    <property type="entry name" value="ABC_Gly_betaine_transp_sub-bd"/>
</dbReference>
<evidence type="ECO:0000259" key="1">
    <source>
        <dbReference type="Pfam" id="PF04069"/>
    </source>
</evidence>
<dbReference type="Gene3D" id="3.10.105.10">
    <property type="entry name" value="Dipeptide-binding Protein, Domain 3"/>
    <property type="match status" value="1"/>
</dbReference>
<dbReference type="Gene3D" id="3.40.190.100">
    <property type="entry name" value="Glycine betaine-binding periplasmic protein, domain 2"/>
    <property type="match status" value="1"/>
</dbReference>
<dbReference type="CDD" id="cd13641">
    <property type="entry name" value="PBP2_HisX_like"/>
    <property type="match status" value="1"/>
</dbReference>
<organism evidence="2 3">
    <name type="scientific">Desulfosarcina ovata subsp. sediminis</name>
    <dbReference type="NCBI Taxonomy" id="885957"/>
    <lineage>
        <taxon>Bacteria</taxon>
        <taxon>Pseudomonadati</taxon>
        <taxon>Thermodesulfobacteriota</taxon>
        <taxon>Desulfobacteria</taxon>
        <taxon>Desulfobacterales</taxon>
        <taxon>Desulfosarcinaceae</taxon>
        <taxon>Desulfosarcina</taxon>
    </lineage>
</organism>
<proteinExistence type="predicted"/>
<name>A0A5K7ZXU4_9BACT</name>
<dbReference type="GO" id="GO:0043190">
    <property type="term" value="C:ATP-binding cassette (ABC) transporter complex"/>
    <property type="evidence" value="ECO:0007669"/>
    <property type="project" value="InterPro"/>
</dbReference>
<evidence type="ECO:0000313" key="3">
    <source>
        <dbReference type="Proteomes" id="UP000425960"/>
    </source>
</evidence>
<dbReference type="KEGG" id="dov:DSCO28_54970"/>
<dbReference type="Pfam" id="PF04069">
    <property type="entry name" value="OpuAC"/>
    <property type="match status" value="1"/>
</dbReference>